<name>A0ABT9TRR1_PAENI</name>
<dbReference type="EMBL" id="JAUSSW010000016">
    <property type="protein sequence ID" value="MDQ0104359.1"/>
    <property type="molecule type" value="Genomic_DNA"/>
</dbReference>
<accession>A0ABT9TRR1</accession>
<evidence type="ECO:0000313" key="3">
    <source>
        <dbReference type="Proteomes" id="UP001244563"/>
    </source>
</evidence>
<sequence>MSGDTSLLAICTERRYPGRGLVLGLDADGVAFGLYWLTGRSGASQLRRILLQESSIVVQDLTNGPRDDLRHYTAAHRNPQTVILGNGTHVSDLWADLEAGKRFDEAHRKIAYEPDPPIYTPRITGIAALSTDGAASFIIAGAVSDSRWPGITQHKTLHIAAPAAGQGQLVTTYAGDLDNPKPHGTPSAVTVESGWESLASNIWDALDPELKVAVTAFPLEGRNFQDGIVKNKNAYGPG</sequence>
<protein>
    <submittedName>
        <fullName evidence="2">IMP cyclohydrolase</fullName>
    </submittedName>
</protein>
<dbReference type="SUPFAM" id="SSF75569">
    <property type="entry name" value="Archaeal IMP cyclohydrolase PurO"/>
    <property type="match status" value="1"/>
</dbReference>
<comment type="caution">
    <text evidence="2">The sequence shown here is derived from an EMBL/GenBank/DDBJ whole genome shotgun (WGS) entry which is preliminary data.</text>
</comment>
<organism evidence="2 3">
    <name type="scientific">Paenarthrobacter nicotinovorans</name>
    <name type="common">Arthrobacter nicotinovorans</name>
    <dbReference type="NCBI Taxonomy" id="29320"/>
    <lineage>
        <taxon>Bacteria</taxon>
        <taxon>Bacillati</taxon>
        <taxon>Actinomycetota</taxon>
        <taxon>Actinomycetes</taxon>
        <taxon>Micrococcales</taxon>
        <taxon>Micrococcaceae</taxon>
        <taxon>Paenarthrobacter</taxon>
    </lineage>
</organism>
<dbReference type="Pfam" id="PF07826">
    <property type="entry name" value="IMP_cyclohyd"/>
    <property type="match status" value="1"/>
</dbReference>
<reference evidence="2 3" key="1">
    <citation type="submission" date="2023-07" db="EMBL/GenBank/DDBJ databases">
        <title>Sorghum-associated microbial communities from plants grown in Nebraska, USA.</title>
        <authorList>
            <person name="Schachtman D."/>
        </authorList>
    </citation>
    <scope>NUCLEOTIDE SEQUENCE [LARGE SCALE GENOMIC DNA]</scope>
    <source>
        <strain evidence="2 3">CC523</strain>
    </source>
</reference>
<dbReference type="RefSeq" id="WP_082924689.1">
    <property type="nucleotide sequence ID" value="NZ_BDDW01000010.1"/>
</dbReference>
<dbReference type="Gene3D" id="3.60.20.20">
    <property type="entry name" value="Inosine monophosphate cyclohydrolase-like"/>
    <property type="match status" value="1"/>
</dbReference>
<dbReference type="InterPro" id="IPR036795">
    <property type="entry name" value="IMP_cyclohydrolase-like_sf"/>
</dbReference>
<proteinExistence type="predicted"/>
<evidence type="ECO:0000313" key="2">
    <source>
        <dbReference type="EMBL" id="MDQ0104359.1"/>
    </source>
</evidence>
<keyword evidence="3" id="KW-1185">Reference proteome</keyword>
<evidence type="ECO:0000259" key="1">
    <source>
        <dbReference type="Pfam" id="PF07826"/>
    </source>
</evidence>
<feature type="domain" description="Inosine monophosphate cyclohydrolase-like" evidence="1">
    <location>
        <begin position="16"/>
        <end position="215"/>
    </location>
</feature>
<gene>
    <name evidence="2" type="ORF">J2T10_004033</name>
</gene>
<dbReference type="InterPro" id="IPR020600">
    <property type="entry name" value="IMP_cyclohydrolase-like"/>
</dbReference>
<dbReference type="Proteomes" id="UP001244563">
    <property type="component" value="Unassembled WGS sequence"/>
</dbReference>